<proteinExistence type="predicted"/>
<comment type="caution">
    <text evidence="2">The sequence shown here is derived from an EMBL/GenBank/DDBJ whole genome shotgun (WGS) entry which is preliminary data.</text>
</comment>
<evidence type="ECO:0000313" key="2">
    <source>
        <dbReference type="EMBL" id="KAL3824515.1"/>
    </source>
</evidence>
<gene>
    <name evidence="2" type="ORF">ACJIZ3_020544</name>
</gene>
<accession>A0ABD3SJI0</accession>
<dbReference type="PANTHER" id="PTHR15131:SF3">
    <property type="entry name" value="SNRNA-ACTIVATING PROTEIN COMPLEX SUBUNIT 1"/>
    <property type="match status" value="1"/>
</dbReference>
<protein>
    <submittedName>
        <fullName evidence="2">Uncharacterized protein</fullName>
    </submittedName>
</protein>
<dbReference type="EMBL" id="JBJXBP010000006">
    <property type="protein sequence ID" value="KAL3824515.1"/>
    <property type="molecule type" value="Genomic_DNA"/>
</dbReference>
<dbReference type="InterPro" id="IPR019188">
    <property type="entry name" value="SNAPC1"/>
</dbReference>
<sequence length="298" mass="34275">MDLNLFKLDIDELIKEFVECESITLAEFKKVWLSKKFSYIFEASPTSNQGCFMQTLYAHAIGYMVSTSSHSNRLGGLYCLYCLYETQPFKPPFKIYLSLEELRRLKNLARDAKAVGVKVVSALLKSMLERNMFLFGFVGVDEGSVTDRVNELTAIQNARVQAAYKKLFENTRLEHFMHMNLGMELDVDLLKKRSSEYAVAKELAIKEAGQVIDVENIKHIAENKRLIGEVVEKTAIDWNLQKEVFYEQTGLDHLPAKEPQSSNENLKQKEPSEDIVMQEDDSDDYCNDLEMMLFQSME</sequence>
<reference evidence="2 3" key="1">
    <citation type="submission" date="2024-12" db="EMBL/GenBank/DDBJ databases">
        <title>The unique morphological basis and parallel evolutionary history of personate flowers in Penstemon.</title>
        <authorList>
            <person name="Depatie T.H."/>
            <person name="Wessinger C.A."/>
        </authorList>
    </citation>
    <scope>NUCLEOTIDE SEQUENCE [LARGE SCALE GENOMIC DNA]</scope>
    <source>
        <strain evidence="2">WTNN_2</strain>
        <tissue evidence="2">Leaf</tissue>
    </source>
</reference>
<name>A0ABD3SJI0_9LAMI</name>
<keyword evidence="3" id="KW-1185">Reference proteome</keyword>
<dbReference type="AlphaFoldDB" id="A0ABD3SJI0"/>
<dbReference type="PANTHER" id="PTHR15131">
    <property type="entry name" value="SMALL NUCLEAR RNA ACTIVATING COMPLEX, POLYPEPTIDE 1"/>
    <property type="match status" value="1"/>
</dbReference>
<evidence type="ECO:0000313" key="3">
    <source>
        <dbReference type="Proteomes" id="UP001634393"/>
    </source>
</evidence>
<evidence type="ECO:0000256" key="1">
    <source>
        <dbReference type="SAM" id="MobiDB-lite"/>
    </source>
</evidence>
<feature type="region of interest" description="Disordered" evidence="1">
    <location>
        <begin position="254"/>
        <end position="274"/>
    </location>
</feature>
<dbReference type="Proteomes" id="UP001634393">
    <property type="component" value="Unassembled WGS sequence"/>
</dbReference>
<dbReference type="Pfam" id="PF09808">
    <property type="entry name" value="SNAPC1"/>
    <property type="match status" value="1"/>
</dbReference>
<organism evidence="2 3">
    <name type="scientific">Penstemon smallii</name>
    <dbReference type="NCBI Taxonomy" id="265156"/>
    <lineage>
        <taxon>Eukaryota</taxon>
        <taxon>Viridiplantae</taxon>
        <taxon>Streptophyta</taxon>
        <taxon>Embryophyta</taxon>
        <taxon>Tracheophyta</taxon>
        <taxon>Spermatophyta</taxon>
        <taxon>Magnoliopsida</taxon>
        <taxon>eudicotyledons</taxon>
        <taxon>Gunneridae</taxon>
        <taxon>Pentapetalae</taxon>
        <taxon>asterids</taxon>
        <taxon>lamiids</taxon>
        <taxon>Lamiales</taxon>
        <taxon>Plantaginaceae</taxon>
        <taxon>Cheloneae</taxon>
        <taxon>Penstemon</taxon>
    </lineage>
</organism>